<keyword evidence="8" id="KW-0539">Nucleus</keyword>
<protein>
    <recommendedName>
        <fullName evidence="11">C2H2-type domain-containing protein</fullName>
    </recommendedName>
</protein>
<keyword evidence="6" id="KW-0805">Transcription regulation</keyword>
<dbReference type="GO" id="GO:0048315">
    <property type="term" value="P:conidium formation"/>
    <property type="evidence" value="ECO:0007669"/>
    <property type="project" value="UniProtKB-KW"/>
</dbReference>
<keyword evidence="3" id="KW-0677">Repeat</keyword>
<dbReference type="RefSeq" id="XP_007805931.1">
    <property type="nucleotide sequence ID" value="XM_007807740.1"/>
</dbReference>
<feature type="compositionally biased region" description="Low complexity" evidence="10">
    <location>
        <begin position="209"/>
        <end position="219"/>
    </location>
</feature>
<evidence type="ECO:0000256" key="10">
    <source>
        <dbReference type="SAM" id="MobiDB-lite"/>
    </source>
</evidence>
<evidence type="ECO:0000256" key="5">
    <source>
        <dbReference type="ARBA" id="ARBA00022833"/>
    </source>
</evidence>
<feature type="domain" description="C2H2-type" evidence="11">
    <location>
        <begin position="405"/>
        <end position="434"/>
    </location>
</feature>
<feature type="compositionally biased region" description="Polar residues" evidence="10">
    <location>
        <begin position="461"/>
        <end position="478"/>
    </location>
</feature>
<dbReference type="GO" id="GO:0000785">
    <property type="term" value="C:chromatin"/>
    <property type="evidence" value="ECO:0007669"/>
    <property type="project" value="TreeGrafter"/>
</dbReference>
<feature type="compositionally biased region" description="Polar residues" evidence="10">
    <location>
        <begin position="533"/>
        <end position="546"/>
    </location>
</feature>
<dbReference type="PROSITE" id="PS50157">
    <property type="entry name" value="ZINC_FINGER_C2H2_2"/>
    <property type="match status" value="4"/>
</dbReference>
<reference evidence="13" key="1">
    <citation type="journal article" date="2014" name="BMC Genomics">
        <title>Genome characteristics reveal the impact of lichenization on lichen-forming fungus Endocarpon pusillum Hedwig (Verrucariales, Ascomycota).</title>
        <authorList>
            <person name="Wang Y.-Y."/>
            <person name="Liu B."/>
            <person name="Zhang X.-Y."/>
            <person name="Zhou Q.-M."/>
            <person name="Zhang T."/>
            <person name="Li H."/>
            <person name="Yu Y.-F."/>
            <person name="Zhang X.-L."/>
            <person name="Hao X.-Y."/>
            <person name="Wang M."/>
            <person name="Wang L."/>
            <person name="Wei J.-C."/>
        </authorList>
    </citation>
    <scope>NUCLEOTIDE SEQUENCE [LARGE SCALE GENOMIC DNA]</scope>
    <source>
        <strain evidence="13">Z07020 / HMAS-L-300199</strain>
    </source>
</reference>
<feature type="domain" description="C2H2-type" evidence="11">
    <location>
        <begin position="374"/>
        <end position="404"/>
    </location>
</feature>
<dbReference type="GO" id="GO:0005634">
    <property type="term" value="C:nucleus"/>
    <property type="evidence" value="ECO:0007669"/>
    <property type="project" value="UniProtKB-SubCell"/>
</dbReference>
<dbReference type="SUPFAM" id="SSF57667">
    <property type="entry name" value="beta-beta-alpha zinc fingers"/>
    <property type="match status" value="2"/>
</dbReference>
<sequence>MRQSKVLTTVLTTVEPSSETDINKSFQIPEQYMGWRDAKYHILSCATCYKTTLQHNLYLNRTDYRPGRRFPQKNLVLTSKNLMVRASAAPRRQSETSAAPRYSYTAFCEVPKSAFTPIASGLPVEELHGTTTTESILETARPEFVFTAQALEHQIILWTNWKVTVATPSKQEPFIVDKRLNSTSVEEESLAMDIGNILNAKGNAAAAAEARRQQQLAQATPMSNRSNSDMGSEQGSISSQTQPLHPSSNPSNKYPSPIPTAPIMQMMPSVFQTDGLPENGYPPNDDLNAPRPTSDQTKKAFACSHCNKLFARRSDLARHERIHSGVRPHVCDWPGCGKQFIQRSALTVHARVHTGEKPHMCERCGKVRILRPAYHCALSNINPQPFSDSSSLARHRRIHSGKRPYKCPYANCQKTFTRRTTLTRHQNHHTGTIEEAAAETTAKLSTTKPTTNQPTAGAFSDTVSAHSTPSPSQRPVSMSPSNELPPLPNLHQRPSELGYLQPNGSFPPHLRHDFQQQSPRSSPSMASVALAGSFNNIPQHRPSLTSHPPGYGPPQPLEPPANTDHRSTGSAVGSPHLSGIGWASPSHANLPSPSPIDAYSYPDPTYGGAPLYYPGSNIRRPQSTEPDQYETKSRHHHNSLNNLPVGAEWSSMPMSMQQMHPMN</sequence>
<evidence type="ECO:0000313" key="12">
    <source>
        <dbReference type="EMBL" id="ERF68439.1"/>
    </source>
</evidence>
<feature type="region of interest" description="Disordered" evidence="10">
    <location>
        <begin position="611"/>
        <end position="649"/>
    </location>
</feature>
<evidence type="ECO:0000256" key="3">
    <source>
        <dbReference type="ARBA" id="ARBA00022737"/>
    </source>
</evidence>
<accession>U1HHU5</accession>
<dbReference type="HOGENOM" id="CLU_027084_1_0_1"/>
<dbReference type="EMBL" id="KE721518">
    <property type="protein sequence ID" value="ERF68439.1"/>
    <property type="molecule type" value="Genomic_DNA"/>
</dbReference>
<dbReference type="FunFam" id="3.30.160.60:FF:002343">
    <property type="entry name" value="Zinc finger protein 33A"/>
    <property type="match status" value="1"/>
</dbReference>
<dbReference type="FunFam" id="3.30.160.60:FF:000125">
    <property type="entry name" value="Putative zinc finger protein 143"/>
    <property type="match status" value="1"/>
</dbReference>
<dbReference type="InterPro" id="IPR013087">
    <property type="entry name" value="Znf_C2H2_type"/>
</dbReference>
<evidence type="ECO:0000256" key="6">
    <source>
        <dbReference type="ARBA" id="ARBA00023015"/>
    </source>
</evidence>
<organism evidence="12 13">
    <name type="scientific">Endocarpon pusillum (strain Z07020 / HMAS-L-300199)</name>
    <name type="common">Lichen-forming fungus</name>
    <dbReference type="NCBI Taxonomy" id="1263415"/>
    <lineage>
        <taxon>Eukaryota</taxon>
        <taxon>Fungi</taxon>
        <taxon>Dikarya</taxon>
        <taxon>Ascomycota</taxon>
        <taxon>Pezizomycotina</taxon>
        <taxon>Eurotiomycetes</taxon>
        <taxon>Chaetothyriomycetidae</taxon>
        <taxon>Verrucariales</taxon>
        <taxon>Verrucariaceae</taxon>
        <taxon>Endocarpon</taxon>
    </lineage>
</organism>
<feature type="compositionally biased region" description="Pro residues" evidence="10">
    <location>
        <begin position="550"/>
        <end position="559"/>
    </location>
</feature>
<feature type="domain" description="C2H2-type" evidence="11">
    <location>
        <begin position="301"/>
        <end position="328"/>
    </location>
</feature>
<dbReference type="PANTHER" id="PTHR14003:SF20">
    <property type="entry name" value="FINGER DOMAIN PROTEIN, PUTATIVE (AFU_ORTHOLOGUE AFUA_4G10380)-RELATED"/>
    <property type="match status" value="1"/>
</dbReference>
<evidence type="ECO:0000259" key="11">
    <source>
        <dbReference type="PROSITE" id="PS50157"/>
    </source>
</evidence>
<proteinExistence type="predicted"/>
<keyword evidence="7" id="KW-0804">Transcription</keyword>
<keyword evidence="4 9" id="KW-0863">Zinc-finger</keyword>
<evidence type="ECO:0000256" key="9">
    <source>
        <dbReference type="PROSITE-ProRule" id="PRU00042"/>
    </source>
</evidence>
<dbReference type="OMA" id="PHHFAND"/>
<dbReference type="SMART" id="SM00355">
    <property type="entry name" value="ZnF_C2H2"/>
    <property type="match status" value="4"/>
</dbReference>
<feature type="region of interest" description="Disordered" evidence="10">
    <location>
        <begin position="209"/>
        <end position="295"/>
    </location>
</feature>
<dbReference type="OrthoDB" id="3437960at2759"/>
<feature type="region of interest" description="Disordered" evidence="10">
    <location>
        <begin position="439"/>
        <end position="579"/>
    </location>
</feature>
<dbReference type="Gene3D" id="3.30.160.60">
    <property type="entry name" value="Classic Zinc Finger"/>
    <property type="match status" value="4"/>
</dbReference>
<dbReference type="GO" id="GO:0008270">
    <property type="term" value="F:zinc ion binding"/>
    <property type="evidence" value="ECO:0007669"/>
    <property type="project" value="UniProtKB-KW"/>
</dbReference>
<dbReference type="GO" id="GO:0000981">
    <property type="term" value="F:DNA-binding transcription factor activity, RNA polymerase II-specific"/>
    <property type="evidence" value="ECO:0007669"/>
    <property type="project" value="UniProtKB-ARBA"/>
</dbReference>
<feature type="compositionally biased region" description="Polar residues" evidence="10">
    <location>
        <begin position="515"/>
        <end position="525"/>
    </location>
</feature>
<dbReference type="AlphaFoldDB" id="U1HHU5"/>
<gene>
    <name evidence="12" type="ORF">EPUS_03757</name>
</gene>
<evidence type="ECO:0000256" key="4">
    <source>
        <dbReference type="ARBA" id="ARBA00022771"/>
    </source>
</evidence>
<dbReference type="Proteomes" id="UP000019373">
    <property type="component" value="Unassembled WGS sequence"/>
</dbReference>
<dbReference type="GO" id="GO:0000978">
    <property type="term" value="F:RNA polymerase II cis-regulatory region sequence-specific DNA binding"/>
    <property type="evidence" value="ECO:0007669"/>
    <property type="project" value="TreeGrafter"/>
</dbReference>
<keyword evidence="2" id="KW-0479">Metal-binding</keyword>
<dbReference type="GeneID" id="19238795"/>
<keyword evidence="13" id="KW-1185">Reference proteome</keyword>
<evidence type="ECO:0000256" key="2">
    <source>
        <dbReference type="ARBA" id="ARBA00022723"/>
    </source>
</evidence>
<evidence type="ECO:0000256" key="7">
    <source>
        <dbReference type="ARBA" id="ARBA00023163"/>
    </source>
</evidence>
<feature type="domain" description="C2H2-type" evidence="11">
    <location>
        <begin position="329"/>
        <end position="358"/>
    </location>
</feature>
<evidence type="ECO:0000313" key="13">
    <source>
        <dbReference type="Proteomes" id="UP000019373"/>
    </source>
</evidence>
<evidence type="ECO:0000256" key="8">
    <source>
        <dbReference type="ARBA" id="ARBA00023242"/>
    </source>
</evidence>
<dbReference type="PROSITE" id="PS00028">
    <property type="entry name" value="ZINC_FINGER_C2H2_1"/>
    <property type="match status" value="3"/>
</dbReference>
<comment type="subcellular location">
    <subcellularLocation>
        <location evidence="1">Nucleus</location>
    </subcellularLocation>
</comment>
<name>U1HHU5_ENDPU</name>
<feature type="compositionally biased region" description="Low complexity" evidence="10">
    <location>
        <begin position="439"/>
        <end position="451"/>
    </location>
</feature>
<keyword evidence="5" id="KW-0862">Zinc</keyword>
<feature type="compositionally biased region" description="Low complexity" evidence="10">
    <location>
        <begin position="246"/>
        <end position="255"/>
    </location>
</feature>
<dbReference type="FunFam" id="3.30.160.60:FF:000062">
    <property type="entry name" value="RB-associated KRAB zinc finger protein-like"/>
    <property type="match status" value="1"/>
</dbReference>
<dbReference type="GO" id="GO:0005667">
    <property type="term" value="C:transcription regulator complex"/>
    <property type="evidence" value="ECO:0007669"/>
    <property type="project" value="TreeGrafter"/>
</dbReference>
<dbReference type="InterPro" id="IPR036236">
    <property type="entry name" value="Znf_C2H2_sf"/>
</dbReference>
<evidence type="ECO:0000256" key="1">
    <source>
        <dbReference type="ARBA" id="ARBA00004123"/>
    </source>
</evidence>
<dbReference type="eggNOG" id="KOG1721">
    <property type="taxonomic scope" value="Eukaryota"/>
</dbReference>
<dbReference type="PANTHER" id="PTHR14003">
    <property type="entry name" value="TRANSCRIPTIONAL REPRESSOR PROTEIN YY"/>
    <property type="match status" value="1"/>
</dbReference>
<dbReference type="Pfam" id="PF00096">
    <property type="entry name" value="zf-C2H2"/>
    <property type="match status" value="3"/>
</dbReference>
<feature type="compositionally biased region" description="Polar residues" evidence="10">
    <location>
        <begin position="220"/>
        <end position="245"/>
    </location>
</feature>